<evidence type="ECO:0000256" key="1">
    <source>
        <dbReference type="ARBA" id="ARBA00006484"/>
    </source>
</evidence>
<keyword evidence="3" id="KW-1185">Reference proteome</keyword>
<dbReference type="RefSeq" id="XP_007800560.1">
    <property type="nucleotide sequence ID" value="XM_007802369.1"/>
</dbReference>
<protein>
    <recommendedName>
        <fullName evidence="4">Short chain oxidoreductase</fullName>
    </recommendedName>
</protein>
<evidence type="ECO:0008006" key="4">
    <source>
        <dbReference type="Google" id="ProtNLM"/>
    </source>
</evidence>
<gene>
    <name evidence="2" type="ORF">EPUS_09285</name>
</gene>
<evidence type="ECO:0000313" key="3">
    <source>
        <dbReference type="Proteomes" id="UP000019373"/>
    </source>
</evidence>
<sequence>MASYLITGASRGIGLELTKQLLELPVSQVGKVFAVTRSGPSAPLRGLIDRNPDRATHIIASVDDTESVQRAARDVKAKLGGQGLDVLVNNAGQQAISPGGTKTAPPEQLAHLFDVNVIGPQRVTAAFLPLLEAGNQKKVINVTSSMGSIAWVDRYKCAPSPAYKISKAALHMLNAQYALDHAEAGFTFLCVSPGWLKTDLGGEYADFDVGVGVTELKRIILESTKAQNGKFLNILVPGEEKSRGQYDGGEIPW</sequence>
<dbReference type="eggNOG" id="KOG1611">
    <property type="taxonomic scope" value="Eukaryota"/>
</dbReference>
<dbReference type="GeneID" id="19244113"/>
<dbReference type="EMBL" id="KE720922">
    <property type="protein sequence ID" value="ERF73791.1"/>
    <property type="molecule type" value="Genomic_DNA"/>
</dbReference>
<name>U1GPB3_ENDPU</name>
<reference evidence="3" key="1">
    <citation type="journal article" date="2014" name="BMC Genomics">
        <title>Genome characteristics reveal the impact of lichenization on lichen-forming fungus Endocarpon pusillum Hedwig (Verrucariales, Ascomycota).</title>
        <authorList>
            <person name="Wang Y.-Y."/>
            <person name="Liu B."/>
            <person name="Zhang X.-Y."/>
            <person name="Zhou Q.-M."/>
            <person name="Zhang T."/>
            <person name="Li H."/>
            <person name="Yu Y.-F."/>
            <person name="Zhang X.-L."/>
            <person name="Hao X.-Y."/>
            <person name="Wang M."/>
            <person name="Wang L."/>
            <person name="Wei J.-C."/>
        </authorList>
    </citation>
    <scope>NUCLEOTIDE SEQUENCE [LARGE SCALE GENOMIC DNA]</scope>
    <source>
        <strain evidence="3">Z07020 / HMAS-L-300199</strain>
    </source>
</reference>
<dbReference type="HOGENOM" id="CLU_010194_9_1_1"/>
<dbReference type="PRINTS" id="PR00081">
    <property type="entry name" value="GDHRDH"/>
</dbReference>
<evidence type="ECO:0000313" key="2">
    <source>
        <dbReference type="EMBL" id="ERF73791.1"/>
    </source>
</evidence>
<proteinExistence type="inferred from homology"/>
<dbReference type="InterPro" id="IPR051468">
    <property type="entry name" value="Fungal_SecMetab_SDRs"/>
</dbReference>
<dbReference type="PANTHER" id="PTHR43544:SF36">
    <property type="entry name" value="CHAIN OXIDOREDUCTASE (CSGA), PUTATIVE (AFU_ORTHOLOGUE AFUA_4G00910)-RELATED"/>
    <property type="match status" value="1"/>
</dbReference>
<dbReference type="GO" id="GO:0016491">
    <property type="term" value="F:oxidoreductase activity"/>
    <property type="evidence" value="ECO:0007669"/>
    <property type="project" value="TreeGrafter"/>
</dbReference>
<comment type="similarity">
    <text evidence="1">Belongs to the short-chain dehydrogenases/reductases (SDR) family.</text>
</comment>
<dbReference type="OrthoDB" id="7289984at2759"/>
<dbReference type="Pfam" id="PF00106">
    <property type="entry name" value="adh_short"/>
    <property type="match status" value="1"/>
</dbReference>
<dbReference type="SUPFAM" id="SSF51735">
    <property type="entry name" value="NAD(P)-binding Rossmann-fold domains"/>
    <property type="match status" value="1"/>
</dbReference>
<dbReference type="OMA" id="WENATGL"/>
<dbReference type="PANTHER" id="PTHR43544">
    <property type="entry name" value="SHORT-CHAIN DEHYDROGENASE/REDUCTASE"/>
    <property type="match status" value="1"/>
</dbReference>
<organism evidence="2 3">
    <name type="scientific">Endocarpon pusillum (strain Z07020 / HMAS-L-300199)</name>
    <name type="common">Lichen-forming fungus</name>
    <dbReference type="NCBI Taxonomy" id="1263415"/>
    <lineage>
        <taxon>Eukaryota</taxon>
        <taxon>Fungi</taxon>
        <taxon>Dikarya</taxon>
        <taxon>Ascomycota</taxon>
        <taxon>Pezizomycotina</taxon>
        <taxon>Eurotiomycetes</taxon>
        <taxon>Chaetothyriomycetidae</taxon>
        <taxon>Verrucariales</taxon>
        <taxon>Verrucariaceae</taxon>
        <taxon>Endocarpon</taxon>
    </lineage>
</organism>
<dbReference type="Proteomes" id="UP000019373">
    <property type="component" value="Unassembled WGS sequence"/>
</dbReference>
<dbReference type="InterPro" id="IPR036291">
    <property type="entry name" value="NAD(P)-bd_dom_sf"/>
</dbReference>
<dbReference type="Gene3D" id="3.40.50.720">
    <property type="entry name" value="NAD(P)-binding Rossmann-like Domain"/>
    <property type="match status" value="1"/>
</dbReference>
<dbReference type="AlphaFoldDB" id="U1GPB3"/>
<dbReference type="InterPro" id="IPR002347">
    <property type="entry name" value="SDR_fam"/>
</dbReference>
<accession>U1GPB3</accession>
<dbReference type="GO" id="GO:0005737">
    <property type="term" value="C:cytoplasm"/>
    <property type="evidence" value="ECO:0007669"/>
    <property type="project" value="TreeGrafter"/>
</dbReference>
<dbReference type="CDD" id="cd05325">
    <property type="entry name" value="carb_red_sniffer_like_SDR_c"/>
    <property type="match status" value="1"/>
</dbReference>